<accession>A0A5U7RET1</accession>
<comment type="caution">
    <text evidence="1">The sequence shown here is derived from an EMBL/GenBank/DDBJ whole genome shotgun (WGS) entry which is preliminary data.</text>
</comment>
<evidence type="ECO:0000313" key="1">
    <source>
        <dbReference type="EMBL" id="EBR5098928.1"/>
    </source>
</evidence>
<dbReference type="EMBL" id="AAGSMQ010000001">
    <property type="protein sequence ID" value="EBR5098928.1"/>
    <property type="molecule type" value="Genomic_DNA"/>
</dbReference>
<organism evidence="1">
    <name type="scientific">Salmonella enterica</name>
    <name type="common">Salmonella choleraesuis</name>
    <dbReference type="NCBI Taxonomy" id="28901"/>
    <lineage>
        <taxon>Bacteria</taxon>
        <taxon>Pseudomonadati</taxon>
        <taxon>Pseudomonadota</taxon>
        <taxon>Gammaproteobacteria</taxon>
        <taxon>Enterobacterales</taxon>
        <taxon>Enterobacteriaceae</taxon>
        <taxon>Salmonella</taxon>
    </lineage>
</organism>
<reference evidence="1" key="1">
    <citation type="submission" date="2018-07" db="EMBL/GenBank/DDBJ databases">
        <authorList>
            <consortium name="PulseNet: The National Subtyping Network for Foodborne Disease Surveillance"/>
            <person name="Tarr C.L."/>
            <person name="Trees E."/>
            <person name="Katz L.S."/>
            <person name="Carleton-Romer H.A."/>
            <person name="Stroika S."/>
            <person name="Kucerova Z."/>
            <person name="Roache K.F."/>
            <person name="Sabol A.L."/>
            <person name="Besser J."/>
            <person name="Gerner-Smidt P."/>
        </authorList>
    </citation>
    <scope>NUCLEOTIDE SEQUENCE</scope>
    <source>
        <strain evidence="1">PNUSAS007347</strain>
    </source>
</reference>
<name>A0A5U7RET1_SALER</name>
<proteinExistence type="predicted"/>
<dbReference type="AlphaFoldDB" id="A0A5U7RET1"/>
<sequence length="73" mass="8261">MATDIKIVIKERNNQITAEVFGRPDGDVTPAEMKYANDVIGLLSRWLAEDSDGVRVYESDMDKVFKRDGRSIN</sequence>
<protein>
    <submittedName>
        <fullName evidence="1">Uncharacterized protein</fullName>
    </submittedName>
</protein>
<gene>
    <name evidence="1" type="ORF">B2O45_01730</name>
</gene>